<evidence type="ECO:0000313" key="3">
    <source>
        <dbReference type="Proteomes" id="UP001589813"/>
    </source>
</evidence>
<dbReference type="RefSeq" id="WP_377242165.1">
    <property type="nucleotide sequence ID" value="NZ_JBHLXP010000001.1"/>
</dbReference>
<proteinExistence type="predicted"/>
<feature type="domain" description="BioF2-like acetyltransferase" evidence="1">
    <location>
        <begin position="137"/>
        <end position="272"/>
    </location>
</feature>
<gene>
    <name evidence="2" type="ORF">ACFFJP_07855</name>
</gene>
<sequence length="326" mass="37353">MPWFQPNPWYQHLARFMGLSDTQCMTLRSGQTAEISASWQLALYCSNDKKQINSLSNYYSPALGPLAPTHPADWQQFFAAVTQTHSAVQRLQLQPLTTTQQQQLQQLTVPGWGFYFSHCSDNWTARTENYWQQRPSQLRNTIRRKRQKLTAEGARIDISQQATPELVAAYWQVYQHSWKPAEPNTDFINALLDQTSQHQSLRLGVLWLHGRPIAAQCWLVAAGVAAIYKLAQDQSFDHYSPGTVLTAALLDHVIEVDQVHTIDFLTGDDQYKAQWMDTKTPLYQLQAFRLHQPAALLQFTLLRLKAGLRLLWRRGAALGRTRQHGN</sequence>
<name>A0ABV6BCR0_9GAMM</name>
<protein>
    <submittedName>
        <fullName evidence="2">GNAT family N-acetyltransferase</fullName>
    </submittedName>
</protein>
<dbReference type="Pfam" id="PF13480">
    <property type="entry name" value="Acetyltransf_6"/>
    <property type="match status" value="1"/>
</dbReference>
<dbReference type="EMBL" id="JBHLXP010000001">
    <property type="protein sequence ID" value="MFC0048204.1"/>
    <property type="molecule type" value="Genomic_DNA"/>
</dbReference>
<dbReference type="Gene3D" id="3.40.630.30">
    <property type="match status" value="1"/>
</dbReference>
<dbReference type="SUPFAM" id="SSF55729">
    <property type="entry name" value="Acyl-CoA N-acyltransferases (Nat)"/>
    <property type="match status" value="1"/>
</dbReference>
<reference evidence="2 3" key="1">
    <citation type="submission" date="2024-09" db="EMBL/GenBank/DDBJ databases">
        <authorList>
            <person name="Sun Q."/>
            <person name="Mori K."/>
        </authorList>
    </citation>
    <scope>NUCLEOTIDE SEQUENCE [LARGE SCALE GENOMIC DNA]</scope>
    <source>
        <strain evidence="2 3">KCTC 23315</strain>
    </source>
</reference>
<evidence type="ECO:0000313" key="2">
    <source>
        <dbReference type="EMBL" id="MFC0048204.1"/>
    </source>
</evidence>
<keyword evidence="3" id="KW-1185">Reference proteome</keyword>
<accession>A0ABV6BCR0</accession>
<organism evidence="2 3">
    <name type="scientific">Rheinheimera tilapiae</name>
    <dbReference type="NCBI Taxonomy" id="875043"/>
    <lineage>
        <taxon>Bacteria</taxon>
        <taxon>Pseudomonadati</taxon>
        <taxon>Pseudomonadota</taxon>
        <taxon>Gammaproteobacteria</taxon>
        <taxon>Chromatiales</taxon>
        <taxon>Chromatiaceae</taxon>
        <taxon>Rheinheimera</taxon>
    </lineage>
</organism>
<dbReference type="InterPro" id="IPR016181">
    <property type="entry name" value="Acyl_CoA_acyltransferase"/>
</dbReference>
<dbReference type="InterPro" id="IPR038740">
    <property type="entry name" value="BioF2-like_GNAT_dom"/>
</dbReference>
<evidence type="ECO:0000259" key="1">
    <source>
        <dbReference type="Pfam" id="PF13480"/>
    </source>
</evidence>
<dbReference type="Proteomes" id="UP001589813">
    <property type="component" value="Unassembled WGS sequence"/>
</dbReference>
<comment type="caution">
    <text evidence="2">The sequence shown here is derived from an EMBL/GenBank/DDBJ whole genome shotgun (WGS) entry which is preliminary data.</text>
</comment>